<dbReference type="Gene3D" id="3.15.10.10">
    <property type="entry name" value="Bactericidal permeability-increasing protein, domain 1"/>
    <property type="match status" value="1"/>
</dbReference>
<proteinExistence type="predicted"/>
<dbReference type="EMBL" id="FWEW01001285">
    <property type="protein sequence ID" value="SLM36709.1"/>
    <property type="molecule type" value="Genomic_DNA"/>
</dbReference>
<evidence type="ECO:0000313" key="5">
    <source>
        <dbReference type="Proteomes" id="UP000192927"/>
    </source>
</evidence>
<feature type="region of interest" description="Disordered" evidence="1">
    <location>
        <begin position="166"/>
        <end position="290"/>
    </location>
</feature>
<reference evidence="5" key="1">
    <citation type="submission" date="2017-03" db="EMBL/GenBank/DDBJ databases">
        <authorList>
            <person name="Sharma R."/>
            <person name="Thines M."/>
        </authorList>
    </citation>
    <scope>NUCLEOTIDE SEQUENCE [LARGE SCALE GENOMIC DNA]</scope>
</reference>
<organism evidence="4 5">
    <name type="scientific">Lasallia pustulata</name>
    <dbReference type="NCBI Taxonomy" id="136370"/>
    <lineage>
        <taxon>Eukaryota</taxon>
        <taxon>Fungi</taxon>
        <taxon>Dikarya</taxon>
        <taxon>Ascomycota</taxon>
        <taxon>Pezizomycotina</taxon>
        <taxon>Lecanoromycetes</taxon>
        <taxon>OSLEUM clade</taxon>
        <taxon>Umbilicariomycetidae</taxon>
        <taxon>Umbilicariales</taxon>
        <taxon>Umbilicariaceae</taxon>
        <taxon>Lasallia</taxon>
    </lineage>
</organism>
<name>A0A1W5D1G5_9LECA</name>
<dbReference type="AlphaFoldDB" id="A0A1W5D1G5"/>
<feature type="compositionally biased region" description="Basic and acidic residues" evidence="1">
    <location>
        <begin position="177"/>
        <end position="201"/>
    </location>
</feature>
<accession>A0A1W5D1G5</accession>
<dbReference type="Pfam" id="PF19343">
    <property type="entry name" value="HAM1_N"/>
    <property type="match status" value="1"/>
</dbReference>
<feature type="domain" description="HAM1-like C-terminal" evidence="2">
    <location>
        <begin position="640"/>
        <end position="798"/>
    </location>
</feature>
<protein>
    <recommendedName>
        <fullName evidence="6">Bactericidal permeability-increasing protein, alpha/beta domain</fullName>
    </recommendedName>
</protein>
<feature type="compositionally biased region" description="Basic and acidic residues" evidence="1">
    <location>
        <begin position="265"/>
        <end position="290"/>
    </location>
</feature>
<evidence type="ECO:0000313" key="4">
    <source>
        <dbReference type="EMBL" id="SLM36709.1"/>
    </source>
</evidence>
<evidence type="ECO:0000259" key="2">
    <source>
        <dbReference type="Pfam" id="PF14613"/>
    </source>
</evidence>
<feature type="compositionally biased region" description="Gly residues" evidence="1">
    <location>
        <begin position="836"/>
        <end position="873"/>
    </location>
</feature>
<feature type="compositionally biased region" description="Polar residues" evidence="1">
    <location>
        <begin position="923"/>
        <end position="941"/>
    </location>
</feature>
<keyword evidence="5" id="KW-1185">Reference proteome</keyword>
<dbReference type="Pfam" id="PF14613">
    <property type="entry name" value="HAM1_C"/>
    <property type="match status" value="1"/>
</dbReference>
<feature type="compositionally biased region" description="Polar residues" evidence="1">
    <location>
        <begin position="885"/>
        <end position="916"/>
    </location>
</feature>
<sequence length="950" mass="104531">MSVNRPTNEQQRDQDINQKLQLYGIFTAFANGKVPSNKQIDVALNSALASRPLAHPSQKLSSEGRQLVADLRDVIEQAKYLILTKNEGNLLQDFIWQTQQLAGTTPGNAQLPGAPIDKGTARQHGNQALEGLRTLGTLIITNGQFRKLLSDATVLLRDMAGDAAQKAANKVNPSQDELNRIDEPADDDTWHDTPDFSRDNIKGQFMSRAPLSKGDLKDAAGDASQQAQGTRDPQEGADYAAQQGQQGRDPGVDAQGGARAAASTLKDKLSDNVPDDQKDRAREKRDQSKQRTIDYFQGKLPQERRDQAIYRLKKMVVEIQGHPDYQEAINTLLSLAEEYAGHSKKLTQQAAGTVKGAHTDNALQMAEADLKTLIERFANSTSADDLIDSINNVYTDADRDPELKKWFRNMDQYVRKCLKEKGFVMQDAATDEWNHLYDRGNFLLRDRYRDHTNRVIDELTFLANQFDADPQNKRFANSVQKLFQELGNDENGKPTFKPHLIKDLSQVILPGAFESVSYVPIPRIEYSDPMIDAIVENLIVESDNLMPNAFEVQSDNFFRWGRKTVTSRNKNKIMVSVSGVQMDLKDVSYYVKKKQGFPSIMDKGVMDIFLGGTGFGFKIAMETADPSDRHHFFKVNTVAVDVKNLKLKLKQSNHKTLFNLFKPIMLRVLTPVITKVLEKVIKDNVNKADGMAYDIYQEAERAQNAVKDDPANAPNIYSRYVNAAQKNLMQGKKKSQETAADKQVNVAMTQYDSIFKDIKLPGGISSKATEYKELARKGDKWESPVFGIGSARETTDLPRVTPVSRKPHKAASGGVRGPKNVEEGETTLGAAQTRSGGSGGYDQGYGQGSTTGYGQGSTGGYSQGNTTGYGQGNTTGYSQGSTGYPDNTTSGYQTNGSTGFSKEVNQAFGSDASQDLSLKDNAGTVNGGLTQPSTGHTTLGINNPVLRGLS</sequence>
<evidence type="ECO:0000259" key="3">
    <source>
        <dbReference type="Pfam" id="PF19343"/>
    </source>
</evidence>
<feature type="compositionally biased region" description="Low complexity" evidence="1">
    <location>
        <begin position="874"/>
        <end position="884"/>
    </location>
</feature>
<dbReference type="InterPro" id="IPR027842">
    <property type="entry name" value="HAM1-like_C"/>
</dbReference>
<dbReference type="InterPro" id="IPR045967">
    <property type="entry name" value="HAM1-like_N"/>
</dbReference>
<dbReference type="PANTHER" id="PTHR31138">
    <property type="entry name" value="CHROMOSOME 19, WHOLE GENOME SHOTGUN SEQUENCE"/>
    <property type="match status" value="1"/>
</dbReference>
<feature type="compositionally biased region" description="Low complexity" evidence="1">
    <location>
        <begin position="236"/>
        <end position="247"/>
    </location>
</feature>
<evidence type="ECO:0008006" key="6">
    <source>
        <dbReference type="Google" id="ProtNLM"/>
    </source>
</evidence>
<evidence type="ECO:0000256" key="1">
    <source>
        <dbReference type="SAM" id="MobiDB-lite"/>
    </source>
</evidence>
<dbReference type="Proteomes" id="UP000192927">
    <property type="component" value="Unassembled WGS sequence"/>
</dbReference>
<feature type="domain" description="HAM1-like N-terminal" evidence="3">
    <location>
        <begin position="2"/>
        <end position="627"/>
    </location>
</feature>
<dbReference type="PANTHER" id="PTHR31138:SF1">
    <property type="entry name" value="PDZ DOMAIN-CONTAINING PROTEIN"/>
    <property type="match status" value="1"/>
</dbReference>
<feature type="region of interest" description="Disordered" evidence="1">
    <location>
        <begin position="792"/>
        <end position="950"/>
    </location>
</feature>